<accession>A0A4Y2EHN7</accession>
<dbReference type="AlphaFoldDB" id="A0A4Y2EHN7"/>
<sequence length="104" mass="12129">MRRENISASRITNANKSPLCCKTTFLWSVFRRVPLIFRRNTAKNSCSSRVLGSLEFGEMSVNAWRPKEASRRGDLLPTHLNFYCLLEQQNTDRGNMIRFARYLL</sequence>
<dbReference type="Proteomes" id="UP000499080">
    <property type="component" value="Unassembled WGS sequence"/>
</dbReference>
<evidence type="ECO:0000313" key="2">
    <source>
        <dbReference type="Proteomes" id="UP000499080"/>
    </source>
</evidence>
<organism evidence="1 2">
    <name type="scientific">Araneus ventricosus</name>
    <name type="common">Orbweaver spider</name>
    <name type="synonym">Epeira ventricosa</name>
    <dbReference type="NCBI Taxonomy" id="182803"/>
    <lineage>
        <taxon>Eukaryota</taxon>
        <taxon>Metazoa</taxon>
        <taxon>Ecdysozoa</taxon>
        <taxon>Arthropoda</taxon>
        <taxon>Chelicerata</taxon>
        <taxon>Arachnida</taxon>
        <taxon>Araneae</taxon>
        <taxon>Araneomorphae</taxon>
        <taxon>Entelegynae</taxon>
        <taxon>Araneoidea</taxon>
        <taxon>Araneidae</taxon>
        <taxon>Araneus</taxon>
    </lineage>
</organism>
<keyword evidence="2" id="KW-1185">Reference proteome</keyword>
<dbReference type="EMBL" id="BGPR01000593">
    <property type="protein sequence ID" value="GBM27769.1"/>
    <property type="molecule type" value="Genomic_DNA"/>
</dbReference>
<name>A0A4Y2EHN7_ARAVE</name>
<evidence type="ECO:0000313" key="1">
    <source>
        <dbReference type="EMBL" id="GBM27769.1"/>
    </source>
</evidence>
<protein>
    <submittedName>
        <fullName evidence="1">Uncharacterized protein</fullName>
    </submittedName>
</protein>
<comment type="caution">
    <text evidence="1">The sequence shown here is derived from an EMBL/GenBank/DDBJ whole genome shotgun (WGS) entry which is preliminary data.</text>
</comment>
<reference evidence="1 2" key="1">
    <citation type="journal article" date="2019" name="Sci. Rep.">
        <title>Orb-weaving spider Araneus ventricosus genome elucidates the spidroin gene catalogue.</title>
        <authorList>
            <person name="Kono N."/>
            <person name="Nakamura H."/>
            <person name="Ohtoshi R."/>
            <person name="Moran D.A.P."/>
            <person name="Shinohara A."/>
            <person name="Yoshida Y."/>
            <person name="Fujiwara M."/>
            <person name="Mori M."/>
            <person name="Tomita M."/>
            <person name="Arakawa K."/>
        </authorList>
    </citation>
    <scope>NUCLEOTIDE SEQUENCE [LARGE SCALE GENOMIC DNA]</scope>
</reference>
<proteinExistence type="predicted"/>
<gene>
    <name evidence="1" type="ORF">AVEN_25381_1</name>
</gene>